<evidence type="ECO:0000256" key="12">
    <source>
        <dbReference type="ARBA" id="ARBA00023136"/>
    </source>
</evidence>
<dbReference type="EMBL" id="JAPJDA010000010">
    <property type="protein sequence ID" value="MCX2837980.1"/>
    <property type="molecule type" value="Genomic_DNA"/>
</dbReference>
<dbReference type="GO" id="GO:0005886">
    <property type="term" value="C:plasma membrane"/>
    <property type="evidence" value="ECO:0007669"/>
    <property type="project" value="TreeGrafter"/>
</dbReference>
<evidence type="ECO:0000313" key="15">
    <source>
        <dbReference type="EMBL" id="MCX2837980.1"/>
    </source>
</evidence>
<comment type="catalytic activity">
    <reaction evidence="1">
        <text>ATP + protein L-histidine = ADP + protein N-phospho-L-histidine.</text>
        <dbReference type="EC" id="2.7.13.3"/>
    </reaction>
</comment>
<evidence type="ECO:0000256" key="8">
    <source>
        <dbReference type="ARBA" id="ARBA00022777"/>
    </source>
</evidence>
<evidence type="ECO:0000256" key="6">
    <source>
        <dbReference type="ARBA" id="ARBA00022692"/>
    </source>
</evidence>
<organism evidence="15 16">
    <name type="scientific">Salinimicrobium profundisediminis</name>
    <dbReference type="NCBI Taxonomy" id="2994553"/>
    <lineage>
        <taxon>Bacteria</taxon>
        <taxon>Pseudomonadati</taxon>
        <taxon>Bacteroidota</taxon>
        <taxon>Flavobacteriia</taxon>
        <taxon>Flavobacteriales</taxon>
        <taxon>Flavobacteriaceae</taxon>
        <taxon>Salinimicrobium</taxon>
    </lineage>
</organism>
<keyword evidence="8" id="KW-0418">Kinase</keyword>
<dbReference type="InterPro" id="IPR003594">
    <property type="entry name" value="HATPase_dom"/>
</dbReference>
<evidence type="ECO:0000259" key="14">
    <source>
        <dbReference type="PROSITE" id="PS50109"/>
    </source>
</evidence>
<evidence type="ECO:0000256" key="2">
    <source>
        <dbReference type="ARBA" id="ARBA00004141"/>
    </source>
</evidence>
<dbReference type="InterPro" id="IPR025201">
    <property type="entry name" value="KdpD_TM"/>
</dbReference>
<evidence type="ECO:0000256" key="7">
    <source>
        <dbReference type="ARBA" id="ARBA00022741"/>
    </source>
</evidence>
<evidence type="ECO:0000256" key="11">
    <source>
        <dbReference type="ARBA" id="ARBA00023012"/>
    </source>
</evidence>
<dbReference type="InterPro" id="IPR036097">
    <property type="entry name" value="HisK_dim/P_sf"/>
</dbReference>
<sequence>MELVKKIESNRTLQYIIGLGCIFLVSLVCFLFINIIGYHVVALILLLAVSVLAMFLETFPIVIVAVVSALIWNFLFIQPRSTFSITTPEDALLFLMYFVIAVMNGVFTSRIRKVEAVARQRKEKEKTLQLYSTMLNSLSHELKTPIATIIGAVDTLKMNSGEISEDSKTELYSEIDVAGNRLHRQVNNLLSMSRLESDIFRLQLDWYDIQDIIHTVMLNNLKDTHEINLLASEEISLFRIDGPLIEQVVHNIVHNALEYTPAGSVINISVTFEGGHLIIKICDNGPGFPEDKLEQVFEKFYRLPKTATGGTGLGLSIAKGFTKAHNGTIKLENLPSGGAKFTITIPAETSRLTTRHDE</sequence>
<dbReference type="SUPFAM" id="SSF55874">
    <property type="entry name" value="ATPase domain of HSP90 chaperone/DNA topoisomerase II/histidine kinase"/>
    <property type="match status" value="1"/>
</dbReference>
<dbReference type="GO" id="GO:0005524">
    <property type="term" value="F:ATP binding"/>
    <property type="evidence" value="ECO:0007669"/>
    <property type="project" value="UniProtKB-KW"/>
</dbReference>
<dbReference type="AlphaFoldDB" id="A0A9X3I0G5"/>
<keyword evidence="10 13" id="KW-1133">Transmembrane helix</keyword>
<keyword evidence="9 15" id="KW-0067">ATP-binding</keyword>
<evidence type="ECO:0000256" key="5">
    <source>
        <dbReference type="ARBA" id="ARBA00022679"/>
    </source>
</evidence>
<dbReference type="Gene3D" id="1.20.120.620">
    <property type="entry name" value="Backbone structure of the membrane domain of e. Coli histidine kinase receptor kdpd"/>
    <property type="match status" value="1"/>
</dbReference>
<feature type="transmembrane region" description="Helical" evidence="13">
    <location>
        <begin position="91"/>
        <end position="111"/>
    </location>
</feature>
<keyword evidence="16" id="KW-1185">Reference proteome</keyword>
<accession>A0A9X3I0G5</accession>
<evidence type="ECO:0000256" key="9">
    <source>
        <dbReference type="ARBA" id="ARBA00022840"/>
    </source>
</evidence>
<dbReference type="Gene3D" id="1.10.287.130">
    <property type="match status" value="1"/>
</dbReference>
<dbReference type="InterPro" id="IPR004358">
    <property type="entry name" value="Sig_transdc_His_kin-like_C"/>
</dbReference>
<name>A0A9X3I0G5_9FLAO</name>
<comment type="subcellular location">
    <subcellularLocation>
        <location evidence="2">Membrane</location>
        <topology evidence="2">Multi-pass membrane protein</topology>
    </subcellularLocation>
</comment>
<gene>
    <name evidence="15" type="ORF">OQ279_07405</name>
</gene>
<dbReference type="InterPro" id="IPR052023">
    <property type="entry name" value="Histidine_kinase_KdpD"/>
</dbReference>
<dbReference type="InterPro" id="IPR038318">
    <property type="entry name" value="KdpD_sf"/>
</dbReference>
<keyword evidence="11" id="KW-0902">Two-component regulatory system</keyword>
<keyword evidence="12 13" id="KW-0472">Membrane</keyword>
<feature type="transmembrane region" description="Helical" evidence="13">
    <location>
        <begin position="12"/>
        <end position="33"/>
    </location>
</feature>
<dbReference type="InterPro" id="IPR036890">
    <property type="entry name" value="HATPase_C_sf"/>
</dbReference>
<dbReference type="EC" id="2.7.13.3" evidence="3"/>
<keyword evidence="5" id="KW-0808">Transferase</keyword>
<dbReference type="Proteomes" id="UP001148482">
    <property type="component" value="Unassembled WGS sequence"/>
</dbReference>
<dbReference type="PROSITE" id="PS50109">
    <property type="entry name" value="HIS_KIN"/>
    <property type="match status" value="1"/>
</dbReference>
<evidence type="ECO:0000256" key="10">
    <source>
        <dbReference type="ARBA" id="ARBA00022989"/>
    </source>
</evidence>
<dbReference type="InterPro" id="IPR003661">
    <property type="entry name" value="HisK_dim/P_dom"/>
</dbReference>
<evidence type="ECO:0000256" key="4">
    <source>
        <dbReference type="ARBA" id="ARBA00022553"/>
    </source>
</evidence>
<dbReference type="Pfam" id="PF00512">
    <property type="entry name" value="HisKA"/>
    <property type="match status" value="1"/>
</dbReference>
<evidence type="ECO:0000313" key="16">
    <source>
        <dbReference type="Proteomes" id="UP001148482"/>
    </source>
</evidence>
<comment type="caution">
    <text evidence="15">The sequence shown here is derived from an EMBL/GenBank/DDBJ whole genome shotgun (WGS) entry which is preliminary data.</text>
</comment>
<keyword evidence="6 13" id="KW-0812">Transmembrane</keyword>
<evidence type="ECO:0000256" key="13">
    <source>
        <dbReference type="SAM" id="Phobius"/>
    </source>
</evidence>
<dbReference type="GO" id="GO:0000155">
    <property type="term" value="F:phosphorelay sensor kinase activity"/>
    <property type="evidence" value="ECO:0007669"/>
    <property type="project" value="InterPro"/>
</dbReference>
<dbReference type="RefSeq" id="WP_266069229.1">
    <property type="nucleotide sequence ID" value="NZ_JAPJDA010000010.1"/>
</dbReference>
<dbReference type="Pfam" id="PF13493">
    <property type="entry name" value="DUF4118"/>
    <property type="match status" value="1"/>
</dbReference>
<dbReference type="InterPro" id="IPR005467">
    <property type="entry name" value="His_kinase_dom"/>
</dbReference>
<dbReference type="Pfam" id="PF02518">
    <property type="entry name" value="HATPase_c"/>
    <property type="match status" value="1"/>
</dbReference>
<dbReference type="PANTHER" id="PTHR45569">
    <property type="entry name" value="SENSOR PROTEIN KDPD"/>
    <property type="match status" value="1"/>
</dbReference>
<keyword evidence="4" id="KW-0597">Phosphoprotein</keyword>
<dbReference type="SMART" id="SM00387">
    <property type="entry name" value="HATPase_c"/>
    <property type="match status" value="1"/>
</dbReference>
<keyword evidence="7" id="KW-0547">Nucleotide-binding</keyword>
<dbReference type="PANTHER" id="PTHR45569:SF1">
    <property type="entry name" value="SENSOR PROTEIN KDPD"/>
    <property type="match status" value="1"/>
</dbReference>
<feature type="transmembrane region" description="Helical" evidence="13">
    <location>
        <begin position="40"/>
        <end position="71"/>
    </location>
</feature>
<protein>
    <recommendedName>
        <fullName evidence="3">histidine kinase</fullName>
        <ecNumber evidence="3">2.7.13.3</ecNumber>
    </recommendedName>
</protein>
<evidence type="ECO:0000256" key="1">
    <source>
        <dbReference type="ARBA" id="ARBA00000085"/>
    </source>
</evidence>
<dbReference type="SMART" id="SM00388">
    <property type="entry name" value="HisKA"/>
    <property type="match status" value="1"/>
</dbReference>
<dbReference type="SUPFAM" id="SSF47384">
    <property type="entry name" value="Homodimeric domain of signal transducing histidine kinase"/>
    <property type="match status" value="1"/>
</dbReference>
<dbReference type="CDD" id="cd00082">
    <property type="entry name" value="HisKA"/>
    <property type="match status" value="1"/>
</dbReference>
<feature type="domain" description="Histidine kinase" evidence="14">
    <location>
        <begin position="137"/>
        <end position="349"/>
    </location>
</feature>
<evidence type="ECO:0000256" key="3">
    <source>
        <dbReference type="ARBA" id="ARBA00012438"/>
    </source>
</evidence>
<dbReference type="Gene3D" id="3.30.565.10">
    <property type="entry name" value="Histidine kinase-like ATPase, C-terminal domain"/>
    <property type="match status" value="1"/>
</dbReference>
<dbReference type="CDD" id="cd00075">
    <property type="entry name" value="HATPase"/>
    <property type="match status" value="1"/>
</dbReference>
<reference evidence="15" key="1">
    <citation type="submission" date="2022-11" db="EMBL/GenBank/DDBJ databases">
        <title>Salinimicrobium profundisediminis sp. nov., isolated from deep-sea sediment of the Mariana Trench.</title>
        <authorList>
            <person name="Fu H."/>
        </authorList>
    </citation>
    <scope>NUCLEOTIDE SEQUENCE</scope>
    <source>
        <strain evidence="15">MT39</strain>
    </source>
</reference>
<proteinExistence type="predicted"/>
<dbReference type="PRINTS" id="PR00344">
    <property type="entry name" value="BCTRLSENSOR"/>
</dbReference>